<feature type="transmembrane region" description="Helical" evidence="8">
    <location>
        <begin position="613"/>
        <end position="634"/>
    </location>
</feature>
<dbReference type="InterPro" id="IPR002110">
    <property type="entry name" value="Ankyrin_rpt"/>
</dbReference>
<keyword evidence="4 8" id="KW-1133">Transmembrane helix</keyword>
<evidence type="ECO:0000256" key="1">
    <source>
        <dbReference type="ARBA" id="ARBA00004141"/>
    </source>
</evidence>
<dbReference type="InterPro" id="IPR036770">
    <property type="entry name" value="Ankyrin_rpt-contain_sf"/>
</dbReference>
<dbReference type="PROSITE" id="PS50088">
    <property type="entry name" value="ANK_REPEAT"/>
    <property type="match status" value="1"/>
</dbReference>
<dbReference type="Pfam" id="PF12796">
    <property type="entry name" value="Ank_2"/>
    <property type="match status" value="1"/>
</dbReference>
<reference evidence="11" key="2">
    <citation type="journal article" date="2017" name="Nat. Plants">
        <title>The Aegilops tauschii genome reveals multiple impacts of transposons.</title>
        <authorList>
            <person name="Zhao G."/>
            <person name="Zou C."/>
            <person name="Li K."/>
            <person name="Wang K."/>
            <person name="Li T."/>
            <person name="Gao L."/>
            <person name="Zhang X."/>
            <person name="Wang H."/>
            <person name="Yang Z."/>
            <person name="Liu X."/>
            <person name="Jiang W."/>
            <person name="Mao L."/>
            <person name="Kong X."/>
            <person name="Jiao Y."/>
            <person name="Jia J."/>
        </authorList>
    </citation>
    <scope>NUCLEOTIDE SEQUENCE [LARGE SCALE GENOMIC DNA]</scope>
    <source>
        <strain evidence="11">cv. AL8/78</strain>
    </source>
</reference>
<feature type="transmembrane region" description="Helical" evidence="8">
    <location>
        <begin position="529"/>
        <end position="548"/>
    </location>
</feature>
<evidence type="ECO:0000256" key="2">
    <source>
        <dbReference type="ARBA" id="ARBA00022692"/>
    </source>
</evidence>
<sequence length="726" mass="79051">MMASSSREEPCTSPIVADATSMVSMEAEMVVATGRDRCHELKDMLNRADPSTMVVVMASGNQTSTLKPRSPVMDPRLLAAACSGSFQDLETLLNGDDHQASSERTIGSSMMHRASGDEEAFLRESLLDAVTIGGNTLLHVIATNGDREDFLNKATFIHMKAKNLLFVQNNRGDTPLHCAARAGNSQMVSLLIDLTKGQDNNVSRVKALLETENKLKETALHEAVRSGNNDMVKLFLEEDPQLASFPKDGTSPLYLAILLLKKITAETLYESSRGVISYSGPNGQNALHAAVLRDKDLTEMLLEWNKALTIQQDENGSTPLHLVASVLGQSDRRTIRALLLEANPDALYQPDNNGLFPIHVAASVDATLVIRDFLKKSSRCAGLRNARGRTFLHIAVDKMHIHTVGSACRNRSLSWILNMQDNDGNTALHLAIQRGGLTMFCALFGNRQVSLNLTNEKGETALDIARCNLPKHGLYYNQNSEAKIHLALKFAGAKCGISRQDNFEENDIIQETQDDNKNMEIVKEGTQTLCIGSVLIATVTFGATFAMPGGYRADDHNNGGTPTLAGRYAFDAFTLANALAFTFATMATISLMSSGSPLYNIRSRKMHLGMAFYFMKISLASLVAAFAIGTYMMISPVAHKAATGVCVLSSLLLLYTNLELTIKNVVLIAPLCMRKGILWTLLTSVVVIIGNITVQLWPIIVIFCSTARNYPAGKVEPAVQPPTPFV</sequence>
<dbReference type="InterPro" id="IPR026961">
    <property type="entry name" value="PGG_dom"/>
</dbReference>
<dbReference type="SUPFAM" id="SSF48403">
    <property type="entry name" value="Ankyrin repeat"/>
    <property type="match status" value="2"/>
</dbReference>
<reference evidence="10" key="3">
    <citation type="journal article" date="2017" name="Nature">
        <title>Genome sequence of the progenitor of the wheat D genome Aegilops tauschii.</title>
        <authorList>
            <person name="Luo M.C."/>
            <person name="Gu Y.Q."/>
            <person name="Puiu D."/>
            <person name="Wang H."/>
            <person name="Twardziok S.O."/>
            <person name="Deal K.R."/>
            <person name="Huo N."/>
            <person name="Zhu T."/>
            <person name="Wang L."/>
            <person name="Wang Y."/>
            <person name="McGuire P.E."/>
            <person name="Liu S."/>
            <person name="Long H."/>
            <person name="Ramasamy R.K."/>
            <person name="Rodriguez J.C."/>
            <person name="Van S.L."/>
            <person name="Yuan L."/>
            <person name="Wang Z."/>
            <person name="Xia Z."/>
            <person name="Xiao L."/>
            <person name="Anderson O.D."/>
            <person name="Ouyang S."/>
            <person name="Liang Y."/>
            <person name="Zimin A.V."/>
            <person name="Pertea G."/>
            <person name="Qi P."/>
            <person name="Bennetzen J.L."/>
            <person name="Dai X."/>
            <person name="Dawson M.W."/>
            <person name="Muller H.G."/>
            <person name="Kugler K."/>
            <person name="Rivarola-Duarte L."/>
            <person name="Spannagl M."/>
            <person name="Mayer K.F.X."/>
            <person name="Lu F.H."/>
            <person name="Bevan M.W."/>
            <person name="Leroy P."/>
            <person name="Li P."/>
            <person name="You F.M."/>
            <person name="Sun Q."/>
            <person name="Liu Z."/>
            <person name="Lyons E."/>
            <person name="Wicker T."/>
            <person name="Salzberg S.L."/>
            <person name="Devos K.M."/>
            <person name="Dvorak J."/>
        </authorList>
    </citation>
    <scope>NUCLEOTIDE SEQUENCE [LARGE SCALE GENOMIC DNA]</scope>
    <source>
        <strain evidence="10">cv. AL8/78</strain>
    </source>
</reference>
<evidence type="ECO:0000256" key="4">
    <source>
        <dbReference type="ARBA" id="ARBA00022989"/>
    </source>
</evidence>
<keyword evidence="5 7" id="KW-0040">ANK repeat</keyword>
<name>A0A453Q6J7_AEGTS</name>
<dbReference type="SMART" id="SM00248">
    <property type="entry name" value="ANK"/>
    <property type="match status" value="7"/>
</dbReference>
<proteinExistence type="predicted"/>
<feature type="transmembrane region" description="Helical" evidence="8">
    <location>
        <begin position="640"/>
        <end position="658"/>
    </location>
</feature>
<reference evidence="10" key="5">
    <citation type="journal article" date="2021" name="G3 (Bethesda)">
        <title>Aegilops tauschii genome assembly Aet v5.0 features greater sequence contiguity and improved annotation.</title>
        <authorList>
            <person name="Wang L."/>
            <person name="Zhu T."/>
            <person name="Rodriguez J.C."/>
            <person name="Deal K.R."/>
            <person name="Dubcovsky J."/>
            <person name="McGuire P.E."/>
            <person name="Lux T."/>
            <person name="Spannagl M."/>
            <person name="Mayer K.F.X."/>
            <person name="Baldrich P."/>
            <person name="Meyers B.C."/>
            <person name="Huo N."/>
            <person name="Gu Y.Q."/>
            <person name="Zhou H."/>
            <person name="Devos K.M."/>
            <person name="Bennetzen J.L."/>
            <person name="Unver T."/>
            <person name="Budak H."/>
            <person name="Gulick P.J."/>
            <person name="Galiba G."/>
            <person name="Kalapos B."/>
            <person name="Nelson D.R."/>
            <person name="Li P."/>
            <person name="You F.M."/>
            <person name="Luo M.C."/>
            <person name="Dvorak J."/>
        </authorList>
    </citation>
    <scope>NUCLEOTIDE SEQUENCE [LARGE SCALE GENOMIC DNA]</scope>
    <source>
        <strain evidence="10">cv. AL8/78</strain>
    </source>
</reference>
<evidence type="ECO:0000313" key="10">
    <source>
        <dbReference type="EnsemblPlants" id="AET6Gv20993800.4"/>
    </source>
</evidence>
<keyword evidence="11" id="KW-1185">Reference proteome</keyword>
<evidence type="ECO:0000256" key="8">
    <source>
        <dbReference type="SAM" id="Phobius"/>
    </source>
</evidence>
<reference evidence="10" key="4">
    <citation type="submission" date="2019-03" db="UniProtKB">
        <authorList>
            <consortium name="EnsemblPlants"/>
        </authorList>
    </citation>
    <scope>IDENTIFICATION</scope>
</reference>
<evidence type="ECO:0000256" key="3">
    <source>
        <dbReference type="ARBA" id="ARBA00022737"/>
    </source>
</evidence>
<feature type="repeat" description="ANK" evidence="7">
    <location>
        <begin position="171"/>
        <end position="193"/>
    </location>
</feature>
<dbReference type="Pfam" id="PF00023">
    <property type="entry name" value="Ank"/>
    <property type="match status" value="1"/>
</dbReference>
<comment type="subcellular location">
    <subcellularLocation>
        <location evidence="1">Membrane</location>
        <topology evidence="1">Multi-pass membrane protein</topology>
    </subcellularLocation>
</comment>
<reference evidence="11" key="1">
    <citation type="journal article" date="2014" name="Science">
        <title>Ancient hybridizations among the ancestral genomes of bread wheat.</title>
        <authorList>
            <consortium name="International Wheat Genome Sequencing Consortium,"/>
            <person name="Marcussen T."/>
            <person name="Sandve S.R."/>
            <person name="Heier L."/>
            <person name="Spannagl M."/>
            <person name="Pfeifer M."/>
            <person name="Jakobsen K.S."/>
            <person name="Wulff B.B."/>
            <person name="Steuernagel B."/>
            <person name="Mayer K.F."/>
            <person name="Olsen O.A."/>
        </authorList>
    </citation>
    <scope>NUCLEOTIDE SEQUENCE [LARGE SCALE GENOMIC DNA]</scope>
    <source>
        <strain evidence="11">cv. AL8/78</strain>
    </source>
</reference>
<dbReference type="Pfam" id="PF13857">
    <property type="entry name" value="Ank_5"/>
    <property type="match status" value="1"/>
</dbReference>
<keyword evidence="3" id="KW-0677">Repeat</keyword>
<dbReference type="AlphaFoldDB" id="A0A453Q6J7"/>
<evidence type="ECO:0000256" key="5">
    <source>
        <dbReference type="ARBA" id="ARBA00023043"/>
    </source>
</evidence>
<organism evidence="10 11">
    <name type="scientific">Aegilops tauschii subsp. strangulata</name>
    <name type="common">Goatgrass</name>
    <dbReference type="NCBI Taxonomy" id="200361"/>
    <lineage>
        <taxon>Eukaryota</taxon>
        <taxon>Viridiplantae</taxon>
        <taxon>Streptophyta</taxon>
        <taxon>Embryophyta</taxon>
        <taxon>Tracheophyta</taxon>
        <taxon>Spermatophyta</taxon>
        <taxon>Magnoliopsida</taxon>
        <taxon>Liliopsida</taxon>
        <taxon>Poales</taxon>
        <taxon>Poaceae</taxon>
        <taxon>BOP clade</taxon>
        <taxon>Pooideae</taxon>
        <taxon>Triticodae</taxon>
        <taxon>Triticeae</taxon>
        <taxon>Triticinae</taxon>
        <taxon>Aegilops</taxon>
    </lineage>
</organism>
<feature type="domain" description="PGG" evidence="9">
    <location>
        <begin position="522"/>
        <end position="632"/>
    </location>
</feature>
<dbReference type="PANTHER" id="PTHR24186">
    <property type="entry name" value="PROTEIN PHOSPHATASE 1 REGULATORY SUBUNIT"/>
    <property type="match status" value="1"/>
</dbReference>
<evidence type="ECO:0000313" key="11">
    <source>
        <dbReference type="Proteomes" id="UP000015105"/>
    </source>
</evidence>
<keyword evidence="2 8" id="KW-0812">Transmembrane</keyword>
<evidence type="ECO:0000259" key="9">
    <source>
        <dbReference type="Pfam" id="PF13962"/>
    </source>
</evidence>
<dbReference type="PROSITE" id="PS50297">
    <property type="entry name" value="ANK_REP_REGION"/>
    <property type="match status" value="1"/>
</dbReference>
<dbReference type="GO" id="GO:0005886">
    <property type="term" value="C:plasma membrane"/>
    <property type="evidence" value="ECO:0007669"/>
    <property type="project" value="TreeGrafter"/>
</dbReference>
<accession>A0A453Q6J7</accession>
<evidence type="ECO:0000256" key="6">
    <source>
        <dbReference type="ARBA" id="ARBA00023136"/>
    </source>
</evidence>
<dbReference type="Gramene" id="AET6Gv20993800.4">
    <property type="protein sequence ID" value="AET6Gv20993800.4"/>
    <property type="gene ID" value="AET6Gv20993800"/>
</dbReference>
<feature type="transmembrane region" description="Helical" evidence="8">
    <location>
        <begin position="678"/>
        <end position="700"/>
    </location>
</feature>
<feature type="transmembrane region" description="Helical" evidence="8">
    <location>
        <begin position="568"/>
        <end position="592"/>
    </location>
</feature>
<dbReference type="Gene3D" id="1.25.40.20">
    <property type="entry name" value="Ankyrin repeat-containing domain"/>
    <property type="match status" value="3"/>
</dbReference>
<dbReference type="Pfam" id="PF13962">
    <property type="entry name" value="PGG"/>
    <property type="match status" value="1"/>
</dbReference>
<dbReference type="PANTHER" id="PTHR24186:SF50">
    <property type="entry name" value="ANKYRIN REPEAT-CONTAINING PROTEIN ITN1-LIKE ISOFORM X1"/>
    <property type="match status" value="1"/>
</dbReference>
<evidence type="ECO:0000256" key="7">
    <source>
        <dbReference type="PROSITE-ProRule" id="PRU00023"/>
    </source>
</evidence>
<protein>
    <recommendedName>
        <fullName evidence="9">PGG domain-containing protein</fullName>
    </recommendedName>
</protein>
<keyword evidence="6 8" id="KW-0472">Membrane</keyword>
<dbReference type="EnsemblPlants" id="AET6Gv20993800.4">
    <property type="protein sequence ID" value="AET6Gv20993800.4"/>
    <property type="gene ID" value="AET6Gv20993800"/>
</dbReference>
<dbReference type="Proteomes" id="UP000015105">
    <property type="component" value="Chromosome 6D"/>
</dbReference>